<name>A0AAE3SJB4_9BACT</name>
<proteinExistence type="predicted"/>
<dbReference type="InterPro" id="IPR054363">
    <property type="entry name" value="GH95_cat"/>
</dbReference>
<dbReference type="SUPFAM" id="SSF48208">
    <property type="entry name" value="Six-hairpin glycosidases"/>
    <property type="match status" value="1"/>
</dbReference>
<dbReference type="InterPro" id="IPR012341">
    <property type="entry name" value="6hp_glycosidase-like_sf"/>
</dbReference>
<dbReference type="PIRSF" id="PIRSF007663">
    <property type="entry name" value="UCP007663"/>
    <property type="match status" value="1"/>
</dbReference>
<protein>
    <submittedName>
        <fullName evidence="4">Glycoside hydrolase family 95 protein</fullName>
    </submittedName>
</protein>
<dbReference type="AlphaFoldDB" id="A0AAE3SJB4"/>
<dbReference type="EMBL" id="JAPDPI010000013">
    <property type="protein sequence ID" value="MCW3805580.1"/>
    <property type="molecule type" value="Genomic_DNA"/>
</dbReference>
<dbReference type="InterPro" id="IPR049053">
    <property type="entry name" value="AFCA-like_C"/>
</dbReference>
<dbReference type="Pfam" id="PF14498">
    <property type="entry name" value="Glyco_hyd_65N_2"/>
    <property type="match status" value="1"/>
</dbReference>
<evidence type="ECO:0000259" key="2">
    <source>
        <dbReference type="Pfam" id="PF21307"/>
    </source>
</evidence>
<dbReference type="PANTHER" id="PTHR31084:SF0">
    <property type="entry name" value="ALPHA-L-FUCOSIDASE 2"/>
    <property type="match status" value="1"/>
</dbReference>
<dbReference type="InterPro" id="IPR008928">
    <property type="entry name" value="6-hairpin_glycosidase_sf"/>
</dbReference>
<dbReference type="Proteomes" id="UP001207408">
    <property type="component" value="Unassembled WGS sequence"/>
</dbReference>
<evidence type="ECO:0000259" key="1">
    <source>
        <dbReference type="Pfam" id="PF14498"/>
    </source>
</evidence>
<dbReference type="Gene3D" id="1.50.10.10">
    <property type="match status" value="1"/>
</dbReference>
<keyword evidence="5" id="KW-1185">Reference proteome</keyword>
<gene>
    <name evidence="4" type="ORF">OM074_08060</name>
</gene>
<dbReference type="Pfam" id="PF22124">
    <property type="entry name" value="Glyco_hydro_95_cat"/>
    <property type="match status" value="1"/>
</dbReference>
<accession>A0AAE3SJB4</accession>
<dbReference type="Pfam" id="PF21307">
    <property type="entry name" value="Glyco_hydro_95_C"/>
    <property type="match status" value="1"/>
</dbReference>
<dbReference type="PANTHER" id="PTHR31084">
    <property type="entry name" value="ALPHA-L-FUCOSIDASE 2"/>
    <property type="match status" value="1"/>
</dbReference>
<feature type="domain" description="Glycosyl hydrolase family 95 catalytic" evidence="3">
    <location>
        <begin position="297"/>
        <end position="719"/>
    </location>
</feature>
<feature type="domain" description="Glycosyl hydrolase family 95 N-terminal" evidence="1">
    <location>
        <begin position="26"/>
        <end position="275"/>
    </location>
</feature>
<comment type="caution">
    <text evidence="4">The sequence shown here is derived from an EMBL/GenBank/DDBJ whole genome shotgun (WGS) entry which is preliminary data.</text>
</comment>
<dbReference type="GO" id="GO:0004560">
    <property type="term" value="F:alpha-L-fucosidase activity"/>
    <property type="evidence" value="ECO:0007669"/>
    <property type="project" value="InterPro"/>
</dbReference>
<sequence>MMKKIILSLIALITCYNLFSQKELTLWYDTPSKAWTDALPLGNGRLGAMVYGIPSKDTIQINEDTFWSGSPYQNVNPNAKKSLKTIQKHIENGNYIEAQKIALKDIIADRKTTSHGQVYQSIGNLVLDFPGHENFTDFHRELDLKTAIAKTTYKVNGVLYKREVFTSFPDQLIIIRITSDKKGAISFNTSFAGPLKKHMVSVDTSAPDNQNELLEVNGKCAREKEENILNLLNFNAQIKVKSQGGSQAINSNSILVKNADEATIYISVATNFKNYQDISGNARNKARKYLTDYAKDYEQAKSDHISTYQKQFNRVKFDLGQSAQTIKPTDVRIQEFSTSYDPDLVSTYFQFGRYLLISSSQPGTQPANLQGIWNPNSGQYPAWDSKYTTNINVEMNYWPAEITNLSECHEPFIQMVKDVSITGKQSASEMYDCRGWTLHHNTDLWRMTGAVDKTAGVWPTCNAWFCAHLWEKYLFSGDQAYLEDIYPILKSASEFYQDYLIKDKNTGYLVASPSISPEHTPGLHFYEEIRADGSSHRERCSVFAGITMDNQMIFDLLSNTIDAAHLLNIDTEFTAQLDKIRSQLPPMQIGKHTQLQEWIEDWDRKNDKHRHISHLWGVYPGRQVSAFKTPELFEASKNTLIGKGDASRGWSMGWKVVLWARFLDGDHAYKLIQNQLNLKPANATIKDPDGGTYCNMFDAHPPFQIDGNFGCTAGIAEMLIQSHDGALSLLPALPEVWEKGMVSGLRARGGFEIENMEWKNNKIHTVTIKSKLGGNLRLRTYNKIEGKGISLAKGDNKNDFYRFQPIETPVISSQAELKGTSIKPVYEYDIQTSKGKSYTFKLAEDLL</sequence>
<dbReference type="RefSeq" id="WP_301198950.1">
    <property type="nucleotide sequence ID" value="NZ_JAPDPI010000013.1"/>
</dbReference>
<organism evidence="4 5">
    <name type="scientific">Plebeiibacterium marinum</name>
    <dbReference type="NCBI Taxonomy" id="2992111"/>
    <lineage>
        <taxon>Bacteria</taxon>
        <taxon>Pseudomonadati</taxon>
        <taxon>Bacteroidota</taxon>
        <taxon>Bacteroidia</taxon>
        <taxon>Marinilabiliales</taxon>
        <taxon>Marinilabiliaceae</taxon>
        <taxon>Plebeiibacterium</taxon>
    </lineage>
</organism>
<feature type="domain" description="Alpha fucosidase A-like C-terminal" evidence="2">
    <location>
        <begin position="721"/>
        <end position="786"/>
    </location>
</feature>
<dbReference type="GO" id="GO:0005975">
    <property type="term" value="P:carbohydrate metabolic process"/>
    <property type="evidence" value="ECO:0007669"/>
    <property type="project" value="InterPro"/>
</dbReference>
<evidence type="ECO:0000313" key="5">
    <source>
        <dbReference type="Proteomes" id="UP001207408"/>
    </source>
</evidence>
<evidence type="ECO:0000313" key="4">
    <source>
        <dbReference type="EMBL" id="MCW3805580.1"/>
    </source>
</evidence>
<reference evidence="4" key="1">
    <citation type="submission" date="2022-10" db="EMBL/GenBank/DDBJ databases">
        <authorList>
            <person name="Yu W.X."/>
        </authorList>
    </citation>
    <scope>NUCLEOTIDE SEQUENCE</scope>
    <source>
        <strain evidence="4">D04</strain>
    </source>
</reference>
<keyword evidence="4" id="KW-0378">Hydrolase</keyword>
<evidence type="ECO:0000259" key="3">
    <source>
        <dbReference type="Pfam" id="PF22124"/>
    </source>
</evidence>
<dbReference type="InterPro" id="IPR016518">
    <property type="entry name" value="Alpha-L-fucosidase"/>
</dbReference>
<dbReference type="InterPro" id="IPR027414">
    <property type="entry name" value="GH95_N_dom"/>
</dbReference>